<name>A0A151LEI7_9APIC</name>
<reference evidence="1 2" key="1">
    <citation type="journal article" date="2016" name="Nat. Commun.">
        <title>Genomes of cryptic chimpanzee Plasmodium species reveal key evolutionary events leading to human malaria.</title>
        <authorList>
            <person name="Sundararaman S.A."/>
            <person name="Plenderleith L.J."/>
            <person name="Liu W."/>
            <person name="Loy D.E."/>
            <person name="Learn G.H."/>
            <person name="Li Y."/>
            <person name="Shaw K.S."/>
            <person name="Ayouba A."/>
            <person name="Peeters M."/>
            <person name="Speede S."/>
            <person name="Shaw G.M."/>
            <person name="Bushman F.D."/>
            <person name="Brisson D."/>
            <person name="Rayner J.C."/>
            <person name="Sharp P.M."/>
            <person name="Hahn B.H."/>
        </authorList>
    </citation>
    <scope>NUCLEOTIDE SEQUENCE [LARGE SCALE GENOMIC DNA]</scope>
    <source>
        <strain evidence="1 2">SY75</strain>
    </source>
</reference>
<evidence type="ECO:0000313" key="1">
    <source>
        <dbReference type="EMBL" id="KYN97394.1"/>
    </source>
</evidence>
<accession>A0A151LEI7</accession>
<protein>
    <submittedName>
        <fullName evidence="1">Uncharacterized protein</fullName>
    </submittedName>
</protein>
<dbReference type="RefSeq" id="XP_018640399.1">
    <property type="nucleotide sequence ID" value="XM_018787657.1"/>
</dbReference>
<dbReference type="KEGG" id="pgab:PGSY75_1363600"/>
<dbReference type="VEuPathDB" id="PlasmoDB:PGSY75_1363600"/>
<proteinExistence type="predicted"/>
<sequence length="232" mass="27961">MEESILMKNFDKLDNVCNNLIDILKNLKELLFHLDPLNKYEKDNDDTSLFADINDSKNYIIILSDIIHKNINKIMNILYEFIKTIPPSYTYYSSFSYKDYVILQEMQENKNFNDKNNQIKNKNIYNKNDIATSMELHNADNEQHNTQHEHTNNQNVNDNMCNNNDVLERHTENNNDHYINNNNYDNNMSHVINPQYVNEYFYYSFLIDIEYSNLLHMKKYEEEIKEYLTHIK</sequence>
<dbReference type="Proteomes" id="UP000076004">
    <property type="component" value="Unassembled WGS sequence"/>
</dbReference>
<dbReference type="VEuPathDB" id="PlasmoDB:PGABG01_1361300"/>
<comment type="caution">
    <text evidence="1">The sequence shown here is derived from an EMBL/GenBank/DDBJ whole genome shotgun (WGS) entry which is preliminary data.</text>
</comment>
<dbReference type="AlphaFoldDB" id="A0A151LEI7"/>
<evidence type="ECO:0000313" key="2">
    <source>
        <dbReference type="Proteomes" id="UP000076004"/>
    </source>
</evidence>
<organism evidence="1 2">
    <name type="scientific">Plasmodium gaboni</name>
    <dbReference type="NCBI Taxonomy" id="647221"/>
    <lineage>
        <taxon>Eukaryota</taxon>
        <taxon>Sar</taxon>
        <taxon>Alveolata</taxon>
        <taxon>Apicomplexa</taxon>
        <taxon>Aconoidasida</taxon>
        <taxon>Haemosporida</taxon>
        <taxon>Plasmodiidae</taxon>
        <taxon>Plasmodium</taxon>
        <taxon>Plasmodium (Laverania)</taxon>
    </lineage>
</organism>
<dbReference type="GeneID" id="29778244"/>
<gene>
    <name evidence="1" type="ORF">PGSY75_1363600</name>
</gene>
<dbReference type="EMBL" id="LVLB01000014">
    <property type="protein sequence ID" value="KYN97394.1"/>
    <property type="molecule type" value="Genomic_DNA"/>
</dbReference>